<sequence length="150" mass="16386">MNTQQYKASQPLVSRVSASAGTPLDIRCAWGLANVLSIEDFESPNVHHFDSIQDCLQEAEALGYREGLTGTLPSCFVGTPLAGAWNSGAVIRSECEESRGGTKEEWDALSPEAQSASWDSFHEQCASGVGDTHRFYNLLMKEWMVGYVGH</sequence>
<reference evidence="1 2" key="1">
    <citation type="submission" date="2019-09" db="EMBL/GenBank/DDBJ databases">
        <authorList>
            <person name="Depoorter E."/>
        </authorList>
    </citation>
    <scope>NUCLEOTIDE SEQUENCE [LARGE SCALE GENOMIC DNA]</scope>
    <source>
        <strain evidence="1">R-39750</strain>
    </source>
</reference>
<evidence type="ECO:0000313" key="1">
    <source>
        <dbReference type="EMBL" id="VWC79323.1"/>
    </source>
</evidence>
<protein>
    <submittedName>
        <fullName evidence="1">Uncharacterized protein</fullName>
    </submittedName>
</protein>
<accession>A0A6P2UVS1</accession>
<evidence type="ECO:0000313" key="2">
    <source>
        <dbReference type="Proteomes" id="UP000494110"/>
    </source>
</evidence>
<dbReference type="Proteomes" id="UP000494110">
    <property type="component" value="Unassembled WGS sequence"/>
</dbReference>
<gene>
    <name evidence="1" type="ORF">BLA39750_01079</name>
</gene>
<dbReference type="RefSeq" id="WP_175011240.1">
    <property type="nucleotide sequence ID" value="NZ_CABVQN010000004.1"/>
</dbReference>
<proteinExistence type="predicted"/>
<dbReference type="AlphaFoldDB" id="A0A6P2UVS1"/>
<organism evidence="1 2">
    <name type="scientific">Burkholderia lata (strain ATCC 17760 / DSM 23089 / LMG 22485 / NCIMB 9086 / R18194 / 383)</name>
    <dbReference type="NCBI Taxonomy" id="482957"/>
    <lineage>
        <taxon>Bacteria</taxon>
        <taxon>Pseudomonadati</taxon>
        <taxon>Pseudomonadota</taxon>
        <taxon>Betaproteobacteria</taxon>
        <taxon>Burkholderiales</taxon>
        <taxon>Burkholderiaceae</taxon>
        <taxon>Burkholderia</taxon>
        <taxon>Burkholderia cepacia complex</taxon>
    </lineage>
</organism>
<dbReference type="EMBL" id="CABVQN010000004">
    <property type="protein sequence ID" value="VWC79323.1"/>
    <property type="molecule type" value="Genomic_DNA"/>
</dbReference>
<name>A0A6P2UVS1_BURL3</name>